<reference evidence="1" key="1">
    <citation type="submission" date="2023-08" db="EMBL/GenBank/DDBJ databases">
        <title>Genomic characterization of piscicolin 126 produced by Carnobacterium maltaromaticum CM22 strain isolated from salmon (Salmo salar).</title>
        <authorList>
            <person name="Gonzalez-Gragera E."/>
            <person name="Garcia-Lopez J.D."/>
            <person name="Teso-Perez C."/>
            <person name="Gimenez-Hernandez I."/>
            <person name="Peralta-Sanchez J.M."/>
            <person name="Valdivia E."/>
            <person name="Montalban-Lopez M."/>
            <person name="Martin-Platero A.M."/>
            <person name="Banos A."/>
            <person name="Martinez-Bueno M."/>
        </authorList>
    </citation>
    <scope>NUCLEOTIDE SEQUENCE</scope>
    <source>
        <strain evidence="1">CM22</strain>
    </source>
</reference>
<dbReference type="RefSeq" id="WP_322809879.1">
    <property type="nucleotide sequence ID" value="NZ_JAVBVO010000024.1"/>
</dbReference>
<dbReference type="EMBL" id="JAVBVO010000024">
    <property type="protein sequence ID" value="MDZ5760730.1"/>
    <property type="molecule type" value="Genomic_DNA"/>
</dbReference>
<gene>
    <name evidence="1" type="ORF">RAK27_18975</name>
</gene>
<organism evidence="1 2">
    <name type="scientific">Carnobacterium maltaromaticum</name>
    <name type="common">Carnobacterium piscicola</name>
    <dbReference type="NCBI Taxonomy" id="2751"/>
    <lineage>
        <taxon>Bacteria</taxon>
        <taxon>Bacillati</taxon>
        <taxon>Bacillota</taxon>
        <taxon>Bacilli</taxon>
        <taxon>Lactobacillales</taxon>
        <taxon>Carnobacteriaceae</taxon>
        <taxon>Carnobacterium</taxon>
    </lineage>
</organism>
<accession>A0AAW9JV39</accession>
<proteinExistence type="predicted"/>
<dbReference type="Proteomes" id="UP001290462">
    <property type="component" value="Unassembled WGS sequence"/>
</dbReference>
<protein>
    <submittedName>
        <fullName evidence="1">Uncharacterized protein</fullName>
    </submittedName>
</protein>
<sequence length="47" mass="5580">MDNFQKAALLFSELKKEVKIENKNDRLYLEILKLTLDKIDAKEKNNL</sequence>
<evidence type="ECO:0000313" key="1">
    <source>
        <dbReference type="EMBL" id="MDZ5760730.1"/>
    </source>
</evidence>
<evidence type="ECO:0000313" key="2">
    <source>
        <dbReference type="Proteomes" id="UP001290462"/>
    </source>
</evidence>
<name>A0AAW9JV39_CARML</name>
<comment type="caution">
    <text evidence="1">The sequence shown here is derived from an EMBL/GenBank/DDBJ whole genome shotgun (WGS) entry which is preliminary data.</text>
</comment>
<dbReference type="AlphaFoldDB" id="A0AAW9JV39"/>